<evidence type="ECO:0000313" key="1">
    <source>
        <dbReference type="EMBL" id="POG05814.1"/>
    </source>
</evidence>
<dbReference type="RefSeq" id="WP_103449293.1">
    <property type="nucleotide sequence ID" value="NZ_MINH01000021.1"/>
</dbReference>
<dbReference type="OrthoDB" id="6990478at2"/>
<gene>
    <name evidence="1" type="ORF">BGP84_23410</name>
</gene>
<dbReference type="EMBL" id="MINH01000021">
    <property type="protein sequence ID" value="POG05814.1"/>
    <property type="molecule type" value="Genomic_DNA"/>
</dbReference>
<evidence type="ECO:0000313" key="2">
    <source>
        <dbReference type="Proteomes" id="UP000237230"/>
    </source>
</evidence>
<dbReference type="Proteomes" id="UP000237230">
    <property type="component" value="Unassembled WGS sequence"/>
</dbReference>
<comment type="caution">
    <text evidence="1">The sequence shown here is derived from an EMBL/GenBank/DDBJ whole genome shotgun (WGS) entry which is preliminary data.</text>
</comment>
<reference evidence="1 2" key="2">
    <citation type="submission" date="2018-03" db="EMBL/GenBank/DDBJ databases">
        <title>Draft genome of Pseudomonas putida strain KH-21-114.</title>
        <authorList>
            <person name="Yoshizawa S."/>
            <person name="Khan N.H."/>
            <person name="Nishimura M."/>
            <person name="Chiura H.X."/>
            <person name="Ogura Y."/>
            <person name="Hayashi T."/>
            <person name="Kogure K."/>
        </authorList>
    </citation>
    <scope>NUCLEOTIDE SEQUENCE [LARGE SCALE GENOMIC DNA]</scope>
    <source>
        <strain evidence="1 2">KH-21-114</strain>
    </source>
</reference>
<reference evidence="1 2" key="1">
    <citation type="submission" date="2016-08" db="EMBL/GenBank/DDBJ databases">
        <authorList>
            <person name="Seilhamer J.J."/>
        </authorList>
    </citation>
    <scope>NUCLEOTIDE SEQUENCE [LARGE SCALE GENOMIC DNA]</scope>
    <source>
        <strain evidence="1 2">KH-21-114</strain>
    </source>
</reference>
<dbReference type="AlphaFoldDB" id="A0A2S3WXR5"/>
<sequence>MKRVLLLVIVALLGWAWLERQALADFPGILSAYSAKEYCSCRFVMGFDEAYCRGYVKQWLPLSRLEEDGPQRRVSAEGLGQRNQAAWQGALAGCRLLP</sequence>
<name>A0A2S3WXR5_PSEPU</name>
<proteinExistence type="predicted"/>
<accession>A0A2S3WXR5</accession>
<protein>
    <submittedName>
        <fullName evidence="1">Amidase</fullName>
    </submittedName>
</protein>
<organism evidence="1 2">
    <name type="scientific">Pseudomonas putida</name>
    <name type="common">Arthrobacter siderocapsulatus</name>
    <dbReference type="NCBI Taxonomy" id="303"/>
    <lineage>
        <taxon>Bacteria</taxon>
        <taxon>Pseudomonadati</taxon>
        <taxon>Pseudomonadota</taxon>
        <taxon>Gammaproteobacteria</taxon>
        <taxon>Pseudomonadales</taxon>
        <taxon>Pseudomonadaceae</taxon>
        <taxon>Pseudomonas</taxon>
    </lineage>
</organism>